<feature type="domain" description="SHSP" evidence="4">
    <location>
        <begin position="31"/>
        <end position="143"/>
    </location>
</feature>
<dbReference type="SUPFAM" id="SSF49764">
    <property type="entry name" value="HSP20-like chaperones"/>
    <property type="match status" value="1"/>
</dbReference>
<evidence type="ECO:0000313" key="6">
    <source>
        <dbReference type="Proteomes" id="UP001597052"/>
    </source>
</evidence>
<protein>
    <submittedName>
        <fullName evidence="5">Hsp20/alpha crystallin family protein</fullName>
    </submittedName>
</protein>
<evidence type="ECO:0000259" key="4">
    <source>
        <dbReference type="PROSITE" id="PS01031"/>
    </source>
</evidence>
<feature type="compositionally biased region" description="Basic and acidic residues" evidence="3">
    <location>
        <begin position="87"/>
        <end position="100"/>
    </location>
</feature>
<evidence type="ECO:0000256" key="2">
    <source>
        <dbReference type="RuleBase" id="RU003616"/>
    </source>
</evidence>
<evidence type="ECO:0000256" key="3">
    <source>
        <dbReference type="SAM" id="MobiDB-lite"/>
    </source>
</evidence>
<dbReference type="Proteomes" id="UP001597052">
    <property type="component" value="Unassembled WGS sequence"/>
</dbReference>
<name>A0ABD6D510_9EURY</name>
<dbReference type="EMBL" id="JBHUDM010000001">
    <property type="protein sequence ID" value="MFD1640379.1"/>
    <property type="molecule type" value="Genomic_DNA"/>
</dbReference>
<dbReference type="Gene3D" id="2.60.40.790">
    <property type="match status" value="1"/>
</dbReference>
<dbReference type="CDD" id="cd06464">
    <property type="entry name" value="ACD_sHsps-like"/>
    <property type="match status" value="1"/>
</dbReference>
<dbReference type="InterPro" id="IPR008978">
    <property type="entry name" value="HSP20-like_chaperone"/>
</dbReference>
<feature type="compositionally biased region" description="Polar residues" evidence="3">
    <location>
        <begin position="133"/>
        <end position="143"/>
    </location>
</feature>
<comment type="similarity">
    <text evidence="1 2">Belongs to the small heat shock protein (HSP20) family.</text>
</comment>
<dbReference type="AlphaFoldDB" id="A0ABD6D510"/>
<proteinExistence type="inferred from homology"/>
<dbReference type="RefSeq" id="WP_256397383.1">
    <property type="nucleotide sequence ID" value="NZ_JANHDJ010000007.1"/>
</dbReference>
<reference evidence="5 6" key="1">
    <citation type="journal article" date="2019" name="Int. J. Syst. Evol. Microbiol.">
        <title>The Global Catalogue of Microorganisms (GCM) 10K type strain sequencing project: providing services to taxonomists for standard genome sequencing and annotation.</title>
        <authorList>
            <consortium name="The Broad Institute Genomics Platform"/>
            <consortium name="The Broad Institute Genome Sequencing Center for Infectious Disease"/>
            <person name="Wu L."/>
            <person name="Ma J."/>
        </authorList>
    </citation>
    <scope>NUCLEOTIDE SEQUENCE [LARGE SCALE GENOMIC DNA]</scope>
    <source>
        <strain evidence="5 6">CGMCC 1.10593</strain>
    </source>
</reference>
<dbReference type="PANTHER" id="PTHR11527">
    <property type="entry name" value="HEAT-SHOCK PROTEIN 20 FAMILY MEMBER"/>
    <property type="match status" value="1"/>
</dbReference>
<evidence type="ECO:0000313" key="5">
    <source>
        <dbReference type="EMBL" id="MFD1640379.1"/>
    </source>
</evidence>
<organism evidence="5 6">
    <name type="scientific">Halohasta litorea</name>
    <dbReference type="NCBI Taxonomy" id="869891"/>
    <lineage>
        <taxon>Archaea</taxon>
        <taxon>Methanobacteriati</taxon>
        <taxon>Methanobacteriota</taxon>
        <taxon>Stenosarchaea group</taxon>
        <taxon>Halobacteria</taxon>
        <taxon>Halobacteriales</taxon>
        <taxon>Haloferacaceae</taxon>
        <taxon>Halohasta</taxon>
    </lineage>
</organism>
<evidence type="ECO:0000256" key="1">
    <source>
        <dbReference type="PROSITE-ProRule" id="PRU00285"/>
    </source>
</evidence>
<gene>
    <name evidence="5" type="ORF">ACFSBW_00630</name>
</gene>
<dbReference type="InterPro" id="IPR002068">
    <property type="entry name" value="A-crystallin/Hsp20_dom"/>
</dbReference>
<dbReference type="PROSITE" id="PS01031">
    <property type="entry name" value="SHSP"/>
    <property type="match status" value="1"/>
</dbReference>
<sequence>MAGRPNPFRELDELIERMNRQFGELSGGFESQGMLSEVSVDVADQGDQLVVTADLPGFSGDDIDLRVDRESLTISAEYESEETEESDQFHRQERRRESVRRQLPLPEAVDAPEASASYNNGVLTVTLPKLDPETSSGYQIDVE</sequence>
<accession>A0ABD6D510</accession>
<keyword evidence="6" id="KW-1185">Reference proteome</keyword>
<dbReference type="Pfam" id="PF00011">
    <property type="entry name" value="HSP20"/>
    <property type="match status" value="1"/>
</dbReference>
<comment type="caution">
    <text evidence="5">The sequence shown here is derived from an EMBL/GenBank/DDBJ whole genome shotgun (WGS) entry which is preliminary data.</text>
</comment>
<dbReference type="InterPro" id="IPR031107">
    <property type="entry name" value="Small_HSP"/>
</dbReference>
<feature type="region of interest" description="Disordered" evidence="3">
    <location>
        <begin position="74"/>
        <end position="143"/>
    </location>
</feature>